<organism evidence="1 2">
    <name type="scientific">Hibiscus syriacus</name>
    <name type="common">Rose of Sharon</name>
    <dbReference type="NCBI Taxonomy" id="106335"/>
    <lineage>
        <taxon>Eukaryota</taxon>
        <taxon>Viridiplantae</taxon>
        <taxon>Streptophyta</taxon>
        <taxon>Embryophyta</taxon>
        <taxon>Tracheophyta</taxon>
        <taxon>Spermatophyta</taxon>
        <taxon>Magnoliopsida</taxon>
        <taxon>eudicotyledons</taxon>
        <taxon>Gunneridae</taxon>
        <taxon>Pentapetalae</taxon>
        <taxon>rosids</taxon>
        <taxon>malvids</taxon>
        <taxon>Malvales</taxon>
        <taxon>Malvaceae</taxon>
        <taxon>Malvoideae</taxon>
        <taxon>Hibiscus</taxon>
    </lineage>
</organism>
<dbReference type="AlphaFoldDB" id="A0A6A3CT46"/>
<reference evidence="1" key="1">
    <citation type="submission" date="2019-09" db="EMBL/GenBank/DDBJ databases">
        <title>Draft genome information of white flower Hibiscus syriacus.</title>
        <authorList>
            <person name="Kim Y.-M."/>
        </authorList>
    </citation>
    <scope>NUCLEOTIDE SEQUENCE [LARGE SCALE GENOMIC DNA]</scope>
    <source>
        <strain evidence="1">YM2019G1</strain>
    </source>
</reference>
<comment type="caution">
    <text evidence="1">The sequence shown here is derived from an EMBL/GenBank/DDBJ whole genome shotgun (WGS) entry which is preliminary data.</text>
</comment>
<accession>A0A6A3CT46</accession>
<dbReference type="Proteomes" id="UP000436088">
    <property type="component" value="Unassembled WGS sequence"/>
</dbReference>
<dbReference type="PANTHER" id="PTHR33443:SF30">
    <property type="entry name" value="SARCOSINE DEHYDROGENASE-2C PROTEIN"/>
    <property type="match status" value="1"/>
</dbReference>
<keyword evidence="2" id="KW-1185">Reference proteome</keyword>
<evidence type="ECO:0000313" key="2">
    <source>
        <dbReference type="Proteomes" id="UP000436088"/>
    </source>
</evidence>
<evidence type="ECO:0000313" key="1">
    <source>
        <dbReference type="EMBL" id="KAE8732216.1"/>
    </source>
</evidence>
<dbReference type="PANTHER" id="PTHR33443">
    <property type="entry name" value="ZGC:112980"/>
    <property type="match status" value="1"/>
</dbReference>
<gene>
    <name evidence="1" type="ORF">F3Y22_tig00002237pilonHSYRG00845</name>
</gene>
<protein>
    <submittedName>
        <fullName evidence="1">Nascent polypeptide-associated complex subunit alpha-like protein 2</fullName>
    </submittedName>
</protein>
<name>A0A6A3CT46_HIBSY</name>
<dbReference type="InterPro" id="IPR053234">
    <property type="entry name" value="RPM1_Interactor"/>
</dbReference>
<dbReference type="EMBL" id="VEPZ02000167">
    <property type="protein sequence ID" value="KAE8732216.1"/>
    <property type="molecule type" value="Genomic_DNA"/>
</dbReference>
<proteinExistence type="predicted"/>
<sequence>MPNHHSEATTVQPSPQLQHQSAVVDFRSPISQGFNAEAKKIKQKGNTNGGQGSDRTFIDGERYELKETDAKGENKDDLVDESHLRSIFCLKKIVVMKRVKETDDCFILDFNPFNPVDVAKLSAANDGDVDEELSVVAERGQETCNFKNREKSQIWHLIPVHALMILETRIMCAGFFVSVILQYDLQLDTLQL</sequence>